<keyword evidence="4 8" id="KW-0238">DNA-binding</keyword>
<dbReference type="Gene3D" id="1.10.10.60">
    <property type="entry name" value="Homeodomain-like"/>
    <property type="match status" value="1"/>
</dbReference>
<dbReference type="InterPro" id="IPR006563">
    <property type="entry name" value="POX_dom"/>
</dbReference>
<evidence type="ECO:0000259" key="9">
    <source>
        <dbReference type="PROSITE" id="PS50071"/>
    </source>
</evidence>
<dbReference type="InterPro" id="IPR050224">
    <property type="entry name" value="TALE_homeobox"/>
</dbReference>
<name>A0AAD8NGJ6_TARER</name>
<dbReference type="InterPro" id="IPR008422">
    <property type="entry name" value="KN_HD"/>
</dbReference>
<dbReference type="InterPro" id="IPR001356">
    <property type="entry name" value="HD"/>
</dbReference>
<comment type="caution">
    <text evidence="10">The sequence shown here is derived from an EMBL/GenBank/DDBJ whole genome shotgun (WGS) entry which is preliminary data.</text>
</comment>
<evidence type="ECO:0000256" key="7">
    <source>
        <dbReference type="ARBA" id="ARBA00023242"/>
    </source>
</evidence>
<evidence type="ECO:0000256" key="5">
    <source>
        <dbReference type="ARBA" id="ARBA00023155"/>
    </source>
</evidence>
<dbReference type="EMBL" id="JAUHHV010000011">
    <property type="protein sequence ID" value="KAK1409009.1"/>
    <property type="molecule type" value="Genomic_DNA"/>
</dbReference>
<keyword evidence="5 8" id="KW-0371">Homeobox</keyword>
<evidence type="ECO:0000256" key="3">
    <source>
        <dbReference type="ARBA" id="ARBA00023015"/>
    </source>
</evidence>
<dbReference type="GO" id="GO:0006355">
    <property type="term" value="P:regulation of DNA-templated transcription"/>
    <property type="evidence" value="ECO:0007669"/>
    <property type="project" value="InterPro"/>
</dbReference>
<dbReference type="PROSITE" id="PS50071">
    <property type="entry name" value="HOMEOBOX_2"/>
    <property type="match status" value="1"/>
</dbReference>
<evidence type="ECO:0000256" key="1">
    <source>
        <dbReference type="ARBA" id="ARBA00004123"/>
    </source>
</evidence>
<dbReference type="Pfam" id="PF07526">
    <property type="entry name" value="POX"/>
    <property type="match status" value="1"/>
</dbReference>
<reference evidence="10" key="1">
    <citation type="journal article" date="2023" name="bioRxiv">
        <title>Improved chromosome-level genome assembly for marigold (Tagetes erecta).</title>
        <authorList>
            <person name="Jiang F."/>
            <person name="Yuan L."/>
            <person name="Wang S."/>
            <person name="Wang H."/>
            <person name="Xu D."/>
            <person name="Wang A."/>
            <person name="Fan W."/>
        </authorList>
    </citation>
    <scope>NUCLEOTIDE SEQUENCE</scope>
    <source>
        <strain evidence="10">WSJ</strain>
        <tissue evidence="10">Leaf</tissue>
    </source>
</reference>
<evidence type="ECO:0000256" key="6">
    <source>
        <dbReference type="ARBA" id="ARBA00023163"/>
    </source>
</evidence>
<dbReference type="InterPro" id="IPR009057">
    <property type="entry name" value="Homeodomain-like_sf"/>
</dbReference>
<feature type="domain" description="Homeobox" evidence="9">
    <location>
        <begin position="324"/>
        <end position="387"/>
    </location>
</feature>
<keyword evidence="11" id="KW-1185">Reference proteome</keyword>
<dbReference type="GO" id="GO:0003677">
    <property type="term" value="F:DNA binding"/>
    <property type="evidence" value="ECO:0007669"/>
    <property type="project" value="UniProtKB-UniRule"/>
</dbReference>
<dbReference type="FunFam" id="1.10.10.60:FF:000083">
    <property type="entry name" value="BEL1-like homeodomain protein 4"/>
    <property type="match status" value="1"/>
</dbReference>
<accession>A0AAD8NGJ6</accession>
<evidence type="ECO:0000256" key="4">
    <source>
        <dbReference type="ARBA" id="ARBA00023125"/>
    </source>
</evidence>
<protein>
    <recommendedName>
        <fullName evidence="9">Homeobox domain-containing protein</fullName>
    </recommendedName>
</protein>
<dbReference type="GO" id="GO:0005634">
    <property type="term" value="C:nucleus"/>
    <property type="evidence" value="ECO:0007669"/>
    <property type="project" value="UniProtKB-SubCell"/>
</dbReference>
<keyword evidence="6" id="KW-0804">Transcription</keyword>
<gene>
    <name evidence="10" type="ORF">QVD17_41245</name>
</gene>
<comment type="subcellular location">
    <subcellularLocation>
        <location evidence="1 8">Nucleus</location>
    </subcellularLocation>
</comment>
<evidence type="ECO:0000313" key="10">
    <source>
        <dbReference type="EMBL" id="KAK1409009.1"/>
    </source>
</evidence>
<evidence type="ECO:0000313" key="11">
    <source>
        <dbReference type="Proteomes" id="UP001229421"/>
    </source>
</evidence>
<dbReference type="CDD" id="cd00086">
    <property type="entry name" value="homeodomain"/>
    <property type="match status" value="1"/>
</dbReference>
<feature type="DNA-binding region" description="Homeobox" evidence="8">
    <location>
        <begin position="326"/>
        <end position="388"/>
    </location>
</feature>
<organism evidence="10 11">
    <name type="scientific">Tagetes erecta</name>
    <name type="common">African marigold</name>
    <dbReference type="NCBI Taxonomy" id="13708"/>
    <lineage>
        <taxon>Eukaryota</taxon>
        <taxon>Viridiplantae</taxon>
        <taxon>Streptophyta</taxon>
        <taxon>Embryophyta</taxon>
        <taxon>Tracheophyta</taxon>
        <taxon>Spermatophyta</taxon>
        <taxon>Magnoliopsida</taxon>
        <taxon>eudicotyledons</taxon>
        <taxon>Gunneridae</taxon>
        <taxon>Pentapetalae</taxon>
        <taxon>asterids</taxon>
        <taxon>campanulids</taxon>
        <taxon>Asterales</taxon>
        <taxon>Asteraceae</taxon>
        <taxon>Asteroideae</taxon>
        <taxon>Heliantheae alliance</taxon>
        <taxon>Tageteae</taxon>
        <taxon>Tagetes</taxon>
    </lineage>
</organism>
<dbReference type="Pfam" id="PF05920">
    <property type="entry name" value="Homeobox_KN"/>
    <property type="match status" value="1"/>
</dbReference>
<sequence>MMVGNNKGFDPYVNSSPNPNEFFNFEQQNSDLLWKPSSSSSSKPMMIGGVGAGSADFSQFDDQSSLQRSCVLISCEPNERPSQGLSLSLSSTNPSTIGIQSFELVRPQQNHPHPHQGYFGKPAMYMHDQQHDHMMLDQAQAAQFNLRSSRYLLPAQDLLNEFCNLGTKRNDHSSKAKAQRTNHFQDHDDSNNINATSSKNIPLNSLEFLELQKRKSKLLHMLDEVDRKYHNYCDQMKTVVSSFEAVASNGAASVYSALASKAMSRHFRCLRDGIVGQIKITKKAMGEKDISAPGATRGETPRLRLLDQTLRQQRAFQQMITMDSHPWRPQRGLPERSVSILRAWLFEHFLHPYPSDVDKHILARQTGLSRSQVSNWFINARVRLWKPMVEEMYVEETKENDHENIEGVSDRFNASTIDENTTIPKVEQKPTVDQLIRRDSDCLSSIITHHDHHTTTTSLDHAFHQSVPRVSTTDSFGAVEIDFSAYNHNFGGNGGGGKVSLNLGLEQHASGGDGGSGSGGVSLYYPREHMEDCQTAVQYSSFLEGDQGQNLPYKNLMGAQLLHDLAG</sequence>
<dbReference type="PANTHER" id="PTHR11850">
    <property type="entry name" value="HOMEOBOX PROTEIN TRANSCRIPTION FACTORS"/>
    <property type="match status" value="1"/>
</dbReference>
<comment type="similarity">
    <text evidence="2">Belongs to the TALE/BELL homeobox family.</text>
</comment>
<evidence type="ECO:0000256" key="2">
    <source>
        <dbReference type="ARBA" id="ARBA00006454"/>
    </source>
</evidence>
<dbReference type="SMART" id="SM00389">
    <property type="entry name" value="HOX"/>
    <property type="match status" value="1"/>
</dbReference>
<keyword evidence="7 8" id="KW-0539">Nucleus</keyword>
<evidence type="ECO:0000256" key="8">
    <source>
        <dbReference type="PROSITE-ProRule" id="PRU00108"/>
    </source>
</evidence>
<keyword evidence="3" id="KW-0805">Transcription regulation</keyword>
<dbReference type="SUPFAM" id="SSF46689">
    <property type="entry name" value="Homeodomain-like"/>
    <property type="match status" value="1"/>
</dbReference>
<dbReference type="SMART" id="SM00574">
    <property type="entry name" value="POX"/>
    <property type="match status" value="1"/>
</dbReference>
<dbReference type="AlphaFoldDB" id="A0AAD8NGJ6"/>
<proteinExistence type="inferred from homology"/>
<dbReference type="Proteomes" id="UP001229421">
    <property type="component" value="Unassembled WGS sequence"/>
</dbReference>